<dbReference type="STRING" id="70415.A0A5S6QLQ9"/>
<dbReference type="FunFam" id="3.90.640.10:FF:000003">
    <property type="entry name" value="Molecular chaperone DnaK"/>
    <property type="match status" value="1"/>
</dbReference>
<feature type="transmembrane region" description="Helical" evidence="7">
    <location>
        <begin position="6"/>
        <end position="22"/>
    </location>
</feature>
<dbReference type="InterPro" id="IPR001611">
    <property type="entry name" value="Leu-rich_rpt"/>
</dbReference>
<proteinExistence type="inferred from homology"/>
<dbReference type="Pfam" id="PF12799">
    <property type="entry name" value="LRR_4"/>
    <property type="match status" value="1"/>
</dbReference>
<evidence type="ECO:0000256" key="3">
    <source>
        <dbReference type="ARBA" id="ARBA00022737"/>
    </source>
</evidence>
<evidence type="ECO:0000256" key="5">
    <source>
        <dbReference type="ARBA" id="ARBA00022840"/>
    </source>
</evidence>
<keyword evidence="7" id="KW-0472">Membrane</keyword>
<dbReference type="InterPro" id="IPR013126">
    <property type="entry name" value="Hsp_70_fam"/>
</dbReference>
<dbReference type="GO" id="GO:0005524">
    <property type="term" value="F:ATP binding"/>
    <property type="evidence" value="ECO:0007669"/>
    <property type="project" value="UniProtKB-KW"/>
</dbReference>
<dbReference type="InterPro" id="IPR025875">
    <property type="entry name" value="Leu-rich_rpt_4"/>
</dbReference>
<keyword evidence="7" id="KW-0812">Transmembrane</keyword>
<dbReference type="InterPro" id="IPR018181">
    <property type="entry name" value="Heat_shock_70_CS"/>
</dbReference>
<dbReference type="PROSITE" id="PS01036">
    <property type="entry name" value="HSP70_3"/>
    <property type="match status" value="1"/>
</dbReference>
<dbReference type="PROSITE" id="PS00297">
    <property type="entry name" value="HSP70_1"/>
    <property type="match status" value="1"/>
</dbReference>
<evidence type="ECO:0000313" key="9">
    <source>
        <dbReference type="Proteomes" id="UP000046395"/>
    </source>
</evidence>
<dbReference type="Pfam" id="PF23598">
    <property type="entry name" value="LRR_14"/>
    <property type="match status" value="1"/>
</dbReference>
<evidence type="ECO:0000259" key="8">
    <source>
        <dbReference type="Pfam" id="PF23598"/>
    </source>
</evidence>
<evidence type="ECO:0000256" key="6">
    <source>
        <dbReference type="RuleBase" id="RU003322"/>
    </source>
</evidence>
<evidence type="ECO:0000256" key="1">
    <source>
        <dbReference type="ARBA" id="ARBA00007381"/>
    </source>
</evidence>
<dbReference type="Gene3D" id="3.90.640.10">
    <property type="entry name" value="Actin, Chain A, domain 4"/>
    <property type="match status" value="1"/>
</dbReference>
<dbReference type="InterPro" id="IPR043129">
    <property type="entry name" value="ATPase_NBD"/>
</dbReference>
<dbReference type="InterPro" id="IPR055414">
    <property type="entry name" value="LRR_R13L4/SHOC2-like"/>
</dbReference>
<keyword evidence="9" id="KW-1185">Reference proteome</keyword>
<keyword evidence="2" id="KW-0433">Leucine-rich repeat</keyword>
<dbReference type="FunFam" id="3.80.10.10:FF:000034">
    <property type="entry name" value="Ras suppressor protein 1"/>
    <property type="match status" value="1"/>
</dbReference>
<dbReference type="Proteomes" id="UP000046395">
    <property type="component" value="Unassembled WGS sequence"/>
</dbReference>
<organism evidence="9 10">
    <name type="scientific">Trichuris muris</name>
    <name type="common">Mouse whipworm</name>
    <dbReference type="NCBI Taxonomy" id="70415"/>
    <lineage>
        <taxon>Eukaryota</taxon>
        <taxon>Metazoa</taxon>
        <taxon>Ecdysozoa</taxon>
        <taxon>Nematoda</taxon>
        <taxon>Enoplea</taxon>
        <taxon>Dorylaimia</taxon>
        <taxon>Trichinellida</taxon>
        <taxon>Trichuridae</taxon>
        <taxon>Trichuris</taxon>
    </lineage>
</organism>
<evidence type="ECO:0000256" key="7">
    <source>
        <dbReference type="SAM" id="Phobius"/>
    </source>
</evidence>
<feature type="domain" description="Disease resistance R13L4/SHOC-2-like LRR" evidence="8">
    <location>
        <begin position="437"/>
        <end position="533"/>
    </location>
</feature>
<dbReference type="PROSITE" id="PS00329">
    <property type="entry name" value="HSP70_2"/>
    <property type="match status" value="1"/>
</dbReference>
<name>A0A5S6QLQ9_TRIMR</name>
<dbReference type="WBParaSite" id="TMUE_2000007807.1">
    <property type="protein sequence ID" value="TMUE_2000007807.1"/>
    <property type="gene ID" value="WBGene00292700"/>
</dbReference>
<evidence type="ECO:0000256" key="2">
    <source>
        <dbReference type="ARBA" id="ARBA00022614"/>
    </source>
</evidence>
<dbReference type="Pfam" id="PF00012">
    <property type="entry name" value="HSP70"/>
    <property type="match status" value="2"/>
</dbReference>
<keyword evidence="5 6" id="KW-0067">ATP-binding</keyword>
<keyword evidence="4 6" id="KW-0547">Nucleotide-binding</keyword>
<evidence type="ECO:0000256" key="4">
    <source>
        <dbReference type="ARBA" id="ARBA00022741"/>
    </source>
</evidence>
<evidence type="ECO:0000313" key="10">
    <source>
        <dbReference type="WBParaSite" id="TMUE_2000007807.1"/>
    </source>
</evidence>
<dbReference type="Gene3D" id="3.30.420.40">
    <property type="match status" value="4"/>
</dbReference>
<dbReference type="GO" id="GO:0006950">
    <property type="term" value="P:response to stress"/>
    <property type="evidence" value="ECO:0007669"/>
    <property type="project" value="UniProtKB-ARBA"/>
</dbReference>
<dbReference type="InterPro" id="IPR032675">
    <property type="entry name" value="LRR_dom_sf"/>
</dbReference>
<keyword evidence="7" id="KW-1133">Transmembrane helix</keyword>
<dbReference type="SMART" id="SM00369">
    <property type="entry name" value="LRR_TYP"/>
    <property type="match status" value="7"/>
</dbReference>
<dbReference type="SUPFAM" id="SSF52058">
    <property type="entry name" value="L domain-like"/>
    <property type="match status" value="1"/>
</dbReference>
<comment type="similarity">
    <text evidence="1 6">Belongs to the heat shock protein 70 family.</text>
</comment>
<dbReference type="InterPro" id="IPR003591">
    <property type="entry name" value="Leu-rich_rpt_typical-subtyp"/>
</dbReference>
<protein>
    <recommendedName>
        <fullName evidence="8">Disease resistance R13L4/SHOC-2-like LRR domain-containing protein</fullName>
    </recommendedName>
</protein>
<dbReference type="Gene3D" id="3.80.10.10">
    <property type="entry name" value="Ribonuclease Inhibitor"/>
    <property type="match status" value="2"/>
</dbReference>
<reference evidence="10" key="1">
    <citation type="submission" date="2019-12" db="UniProtKB">
        <authorList>
            <consortium name="WormBaseParasite"/>
        </authorList>
    </citation>
    <scope>IDENTIFICATION</scope>
</reference>
<accession>A0A5S6QLQ9</accession>
<dbReference type="SMART" id="SM00364">
    <property type="entry name" value="LRR_BAC"/>
    <property type="match status" value="3"/>
</dbReference>
<sequence>MFSSVTFIGSSVVVVLLAGYWAQKYLPPPKPRIVGIDLGTTFSCVSVYYAGSGRVEVIPDEKGRKTVPSIVAVKSKSVRLVGYDALEYGDHDPSRVLYDAKRFIGLHFNEETFNKEKRRYPFRMWLNETTPVFQVKIGNGTKGANEELNFRPEEISATLLTRLRKMAQSHLQIRAIEKAVISVPAEFDEARRNATVRAAALAGLEVMRLISEPTAAALAYGLHQKANVSSVVIYDLGGGTLDVSVLMIMGGMFLTRAIAGKSSFLKTSGSVKKLASKKLFCAGRSAAQLSLLETFVIFKQTYSTRVTCQSLYCNFTTLLVASIYSAIACSLRVSSMVRKSAEGEDPGATELDLGRRGIVSFAEITHIFANPSLTRLTLSHNKITVVPPSIVELATLEVLNLWNNRIEELPTSISLMTRLRVLNLGMNHLRTLPRGFGSFPALEVLDLTHNQLNERSLPGNFFMIETLRALYLSENDFEVLPSDIRNLKNLQVLALRDNSLIYLPKELGELSRLRELHVQGNRLSVLPPEIAHLDLVGPKQVLRLDHNPWVTPISEQLQKGETHLISYLRSETYKYLYGRHLAAGASPPPKLNHRNNHLGGQDFNQNLLRHLLNIVRERHGGQPLDKGDMHALSMAVEQAKIELTSQPETVVQVQLLSFKPEVQFRYTVTRPMFEQLNAGLFRRAIKPIQVALADADVTVEDVDEIVMVGGSTRIPRIRQVVSQYFNNKTLNCEIDPELAVAIGVGIQAGVMAQAWPIQVSATEIGTKFKKIHVYDDDEDDNEGNYSNDQFAR</sequence>
<dbReference type="GO" id="GO:0140662">
    <property type="term" value="F:ATP-dependent protein folding chaperone"/>
    <property type="evidence" value="ECO:0007669"/>
    <property type="project" value="InterPro"/>
</dbReference>
<dbReference type="PANTHER" id="PTHR19375">
    <property type="entry name" value="HEAT SHOCK PROTEIN 70KDA"/>
    <property type="match status" value="1"/>
</dbReference>
<dbReference type="PRINTS" id="PR00301">
    <property type="entry name" value="HEATSHOCK70"/>
</dbReference>
<dbReference type="PROSITE" id="PS51450">
    <property type="entry name" value="LRR"/>
    <property type="match status" value="2"/>
</dbReference>
<dbReference type="AlphaFoldDB" id="A0A5S6QLQ9"/>
<dbReference type="SUPFAM" id="SSF53067">
    <property type="entry name" value="Actin-like ATPase domain"/>
    <property type="match status" value="2"/>
</dbReference>
<keyword evidence="3" id="KW-0677">Repeat</keyword>